<evidence type="ECO:0000259" key="8">
    <source>
        <dbReference type="Pfam" id="PF02687"/>
    </source>
</evidence>
<gene>
    <name evidence="10" type="ORF">M9189_02515</name>
</gene>
<protein>
    <submittedName>
        <fullName evidence="10">ABC transporter permease</fullName>
    </submittedName>
</protein>
<feature type="domain" description="MacB-like periplasmic core" evidence="9">
    <location>
        <begin position="29"/>
        <end position="215"/>
    </location>
</feature>
<feature type="transmembrane region" description="Helical" evidence="7">
    <location>
        <begin position="280"/>
        <end position="305"/>
    </location>
</feature>
<reference evidence="10" key="1">
    <citation type="submission" date="2022-05" db="EMBL/GenBank/DDBJ databases">
        <authorList>
            <person name="Sun X."/>
        </authorList>
    </citation>
    <scope>NUCLEOTIDE SEQUENCE</scope>
    <source>
        <strain evidence="10">Ai-910</strain>
    </source>
</reference>
<evidence type="ECO:0000256" key="2">
    <source>
        <dbReference type="ARBA" id="ARBA00005236"/>
    </source>
</evidence>
<dbReference type="EMBL" id="CP098400">
    <property type="protein sequence ID" value="URW80233.1"/>
    <property type="molecule type" value="Genomic_DNA"/>
</dbReference>
<evidence type="ECO:0000313" key="10">
    <source>
        <dbReference type="EMBL" id="URW80233.1"/>
    </source>
</evidence>
<accession>A0A9J6ZRK1</accession>
<evidence type="ECO:0000259" key="9">
    <source>
        <dbReference type="Pfam" id="PF12704"/>
    </source>
</evidence>
<dbReference type="RefSeq" id="WP_250724374.1">
    <property type="nucleotide sequence ID" value="NZ_CP098400.1"/>
</dbReference>
<feature type="transmembrane region" description="Helical" evidence="7">
    <location>
        <begin position="21"/>
        <end position="46"/>
    </location>
</feature>
<keyword evidence="4 7" id="KW-0812">Transmembrane</keyword>
<evidence type="ECO:0000256" key="3">
    <source>
        <dbReference type="ARBA" id="ARBA00022475"/>
    </source>
</evidence>
<evidence type="ECO:0000256" key="5">
    <source>
        <dbReference type="ARBA" id="ARBA00022989"/>
    </source>
</evidence>
<organism evidence="10 11">
    <name type="scientific">Xiashengella succiniciproducens</name>
    <dbReference type="NCBI Taxonomy" id="2949635"/>
    <lineage>
        <taxon>Bacteria</taxon>
        <taxon>Pseudomonadati</taxon>
        <taxon>Bacteroidota</taxon>
        <taxon>Bacteroidia</taxon>
        <taxon>Marinilabiliales</taxon>
        <taxon>Marinilabiliaceae</taxon>
        <taxon>Xiashengella</taxon>
    </lineage>
</organism>
<comment type="subcellular location">
    <subcellularLocation>
        <location evidence="1">Cell membrane</location>
        <topology evidence="1">Multi-pass membrane protein</topology>
    </subcellularLocation>
</comment>
<evidence type="ECO:0000256" key="4">
    <source>
        <dbReference type="ARBA" id="ARBA00022692"/>
    </source>
</evidence>
<evidence type="ECO:0000256" key="7">
    <source>
        <dbReference type="SAM" id="Phobius"/>
    </source>
</evidence>
<evidence type="ECO:0000256" key="6">
    <source>
        <dbReference type="ARBA" id="ARBA00023136"/>
    </source>
</evidence>
<dbReference type="GO" id="GO:0044874">
    <property type="term" value="P:lipoprotein localization to outer membrane"/>
    <property type="evidence" value="ECO:0007669"/>
    <property type="project" value="TreeGrafter"/>
</dbReference>
<name>A0A9J6ZRK1_9BACT</name>
<keyword evidence="6 7" id="KW-0472">Membrane</keyword>
<dbReference type="InterPro" id="IPR051447">
    <property type="entry name" value="Lipoprotein-release_system"/>
</dbReference>
<dbReference type="Proteomes" id="UP001056426">
    <property type="component" value="Chromosome"/>
</dbReference>
<keyword evidence="5 7" id="KW-1133">Transmembrane helix</keyword>
<feature type="transmembrane region" description="Helical" evidence="7">
    <location>
        <begin position="380"/>
        <end position="403"/>
    </location>
</feature>
<dbReference type="PANTHER" id="PTHR30489">
    <property type="entry name" value="LIPOPROTEIN-RELEASING SYSTEM TRANSMEMBRANE PROTEIN LOLE"/>
    <property type="match status" value="1"/>
</dbReference>
<comment type="similarity">
    <text evidence="2">Belongs to the ABC-4 integral membrane protein family. LolC/E subfamily.</text>
</comment>
<reference evidence="10" key="2">
    <citation type="submission" date="2022-06" db="EMBL/GenBank/DDBJ databases">
        <title>Xiashengella guii gen. nov. sp. nov., a bacterium isolated form anaerobic digestion tank.</title>
        <authorList>
            <person name="Huang H."/>
        </authorList>
    </citation>
    <scope>NUCLEOTIDE SEQUENCE</scope>
    <source>
        <strain evidence="10">Ai-910</strain>
    </source>
</reference>
<dbReference type="Pfam" id="PF12704">
    <property type="entry name" value="MacB_PCD"/>
    <property type="match status" value="1"/>
</dbReference>
<dbReference type="AlphaFoldDB" id="A0A9J6ZRK1"/>
<keyword evidence="3" id="KW-1003">Cell membrane</keyword>
<dbReference type="Pfam" id="PF02687">
    <property type="entry name" value="FtsX"/>
    <property type="match status" value="1"/>
</dbReference>
<dbReference type="PANTHER" id="PTHR30489:SF0">
    <property type="entry name" value="LIPOPROTEIN-RELEASING SYSTEM TRANSMEMBRANE PROTEIN LOLE"/>
    <property type="match status" value="1"/>
</dbReference>
<sequence>MKPEYFIAKRISMGGMPGRKFSGPVIKVSIAGIILGMTVMILSMAIGSGFKKEIRDKISGFGAHIQVVNYDFNLSYEPNPIRYDSVLAAEISALSGIKKVQRFGTKPGLIKTDNEMQGVLLKGISPEYDLTFLNSVLVAGTVPQYTDTATSNEILISETMANMLNIELGQQIFIYFFQEQIRVRRLTVAGIYNTHLSDLDKMYVIADIKQIQRLNDWGPDQIAGYEILIDDFNKLNERGIAVYDLTGGFIGDDGTLLRTLTIKNSQPQIFAWLDILDMNIVVIIVLIVLIAGFNMISGLLILILERTNMIGILKAMGIQDMPLRKIFLYLASGIAIRGLVWGNIAGLSIALLQKQFGIFKLDPANYFLDTVPILINPSHILLLNLGAILAIFIMMIGPSYLAAKIAPVKAIKFD</sequence>
<dbReference type="KEGG" id="alkq:M9189_02515"/>
<keyword evidence="11" id="KW-1185">Reference proteome</keyword>
<dbReference type="GO" id="GO:0098797">
    <property type="term" value="C:plasma membrane protein complex"/>
    <property type="evidence" value="ECO:0007669"/>
    <property type="project" value="TreeGrafter"/>
</dbReference>
<feature type="domain" description="ABC3 transporter permease C-terminal" evidence="8">
    <location>
        <begin position="282"/>
        <end position="407"/>
    </location>
</feature>
<evidence type="ECO:0000313" key="11">
    <source>
        <dbReference type="Proteomes" id="UP001056426"/>
    </source>
</evidence>
<evidence type="ECO:0000256" key="1">
    <source>
        <dbReference type="ARBA" id="ARBA00004651"/>
    </source>
</evidence>
<proteinExistence type="inferred from homology"/>
<feature type="transmembrane region" description="Helical" evidence="7">
    <location>
        <begin position="326"/>
        <end position="352"/>
    </location>
</feature>
<dbReference type="InterPro" id="IPR025857">
    <property type="entry name" value="MacB_PCD"/>
</dbReference>
<dbReference type="InterPro" id="IPR003838">
    <property type="entry name" value="ABC3_permease_C"/>
</dbReference>